<keyword evidence="2" id="KW-1185">Reference proteome</keyword>
<name>A0A4U5M8U9_STECR</name>
<sequence length="93" mass="10916">MVPIVEDSKWVDTHTRILIKSAFTNFGCMRLGFFACHMHAKFKRCSRSVASGRKSWAPWLRCRHGDGQRKETNVGCQKQIDHFRCLENRIYID</sequence>
<evidence type="ECO:0000313" key="2">
    <source>
        <dbReference type="Proteomes" id="UP000298663"/>
    </source>
</evidence>
<proteinExistence type="predicted"/>
<dbReference type="AlphaFoldDB" id="A0A4U5M8U9"/>
<reference evidence="1 2" key="2">
    <citation type="journal article" date="2019" name="G3 (Bethesda)">
        <title>Hybrid Assembly of the Genome of the Entomopathogenic Nematode Steinernema carpocapsae Identifies the X-Chromosome.</title>
        <authorList>
            <person name="Serra L."/>
            <person name="Macchietto M."/>
            <person name="Macias-Munoz A."/>
            <person name="McGill C.J."/>
            <person name="Rodriguez I.M."/>
            <person name="Rodriguez B."/>
            <person name="Murad R."/>
            <person name="Mortazavi A."/>
        </authorList>
    </citation>
    <scope>NUCLEOTIDE SEQUENCE [LARGE SCALE GENOMIC DNA]</scope>
    <source>
        <strain evidence="1 2">ALL</strain>
    </source>
</reference>
<gene>
    <name evidence="1" type="ORF">L596_025789</name>
</gene>
<reference evidence="1 2" key="1">
    <citation type="journal article" date="2015" name="Genome Biol.">
        <title>Comparative genomics of Steinernema reveals deeply conserved gene regulatory networks.</title>
        <authorList>
            <person name="Dillman A.R."/>
            <person name="Macchietto M."/>
            <person name="Porter C.F."/>
            <person name="Rogers A."/>
            <person name="Williams B."/>
            <person name="Antoshechkin I."/>
            <person name="Lee M.M."/>
            <person name="Goodwin Z."/>
            <person name="Lu X."/>
            <person name="Lewis E.E."/>
            <person name="Goodrich-Blair H."/>
            <person name="Stock S.P."/>
            <person name="Adams B.J."/>
            <person name="Sternberg P.W."/>
            <person name="Mortazavi A."/>
        </authorList>
    </citation>
    <scope>NUCLEOTIDE SEQUENCE [LARGE SCALE GENOMIC DNA]</scope>
    <source>
        <strain evidence="1 2">ALL</strain>
    </source>
</reference>
<evidence type="ECO:0000313" key="1">
    <source>
        <dbReference type="EMBL" id="TKR65378.1"/>
    </source>
</evidence>
<protein>
    <submittedName>
        <fullName evidence="1">Uncharacterized protein</fullName>
    </submittedName>
</protein>
<accession>A0A4U5M8U9</accession>
<organism evidence="1 2">
    <name type="scientific">Steinernema carpocapsae</name>
    <name type="common">Entomopathogenic nematode</name>
    <dbReference type="NCBI Taxonomy" id="34508"/>
    <lineage>
        <taxon>Eukaryota</taxon>
        <taxon>Metazoa</taxon>
        <taxon>Ecdysozoa</taxon>
        <taxon>Nematoda</taxon>
        <taxon>Chromadorea</taxon>
        <taxon>Rhabditida</taxon>
        <taxon>Tylenchina</taxon>
        <taxon>Panagrolaimomorpha</taxon>
        <taxon>Strongyloidoidea</taxon>
        <taxon>Steinernematidae</taxon>
        <taxon>Steinernema</taxon>
    </lineage>
</organism>
<comment type="caution">
    <text evidence="1">The sequence shown here is derived from an EMBL/GenBank/DDBJ whole genome shotgun (WGS) entry which is preliminary data.</text>
</comment>
<dbReference type="Proteomes" id="UP000298663">
    <property type="component" value="Unassembled WGS sequence"/>
</dbReference>
<dbReference type="EMBL" id="AZBU02000009">
    <property type="protein sequence ID" value="TKR65378.1"/>
    <property type="molecule type" value="Genomic_DNA"/>
</dbReference>